<keyword evidence="4" id="KW-0808">Transferase</keyword>
<evidence type="ECO:0000256" key="8">
    <source>
        <dbReference type="ARBA" id="ARBA00023012"/>
    </source>
</evidence>
<keyword evidence="6 12" id="KW-0418">Kinase</keyword>
<dbReference type="InterPro" id="IPR011712">
    <property type="entry name" value="Sig_transdc_His_kin_sub3_dim/P"/>
</dbReference>
<evidence type="ECO:0000256" key="7">
    <source>
        <dbReference type="ARBA" id="ARBA00022840"/>
    </source>
</evidence>
<evidence type="ECO:0000313" key="12">
    <source>
        <dbReference type="EMBL" id="RMX08651.1"/>
    </source>
</evidence>
<feature type="region of interest" description="Disordered" evidence="9">
    <location>
        <begin position="457"/>
        <end position="481"/>
    </location>
</feature>
<dbReference type="Pfam" id="PF07730">
    <property type="entry name" value="HisKA_3"/>
    <property type="match status" value="1"/>
</dbReference>
<keyword evidence="5" id="KW-0547">Nucleotide-binding</keyword>
<name>A0A3M6R0B9_9BURK</name>
<organism evidence="12 13">
    <name type="scientific">Corticibacter populi</name>
    <dbReference type="NCBI Taxonomy" id="1550736"/>
    <lineage>
        <taxon>Bacteria</taxon>
        <taxon>Pseudomonadati</taxon>
        <taxon>Pseudomonadota</taxon>
        <taxon>Betaproteobacteria</taxon>
        <taxon>Burkholderiales</taxon>
        <taxon>Comamonadaceae</taxon>
        <taxon>Corticibacter</taxon>
    </lineage>
</organism>
<dbReference type="EMBL" id="RDQO01000001">
    <property type="protein sequence ID" value="RMX08651.1"/>
    <property type="molecule type" value="Genomic_DNA"/>
</dbReference>
<dbReference type="InterPro" id="IPR050482">
    <property type="entry name" value="Sensor_HK_TwoCompSys"/>
</dbReference>
<accession>A0A3M6R0B9</accession>
<dbReference type="GO" id="GO:0046983">
    <property type="term" value="F:protein dimerization activity"/>
    <property type="evidence" value="ECO:0007669"/>
    <property type="project" value="InterPro"/>
</dbReference>
<keyword evidence="10" id="KW-0812">Transmembrane</keyword>
<dbReference type="Gene3D" id="1.20.5.1930">
    <property type="match status" value="1"/>
</dbReference>
<gene>
    <name evidence="12" type="ORF">D8I35_06195</name>
</gene>
<dbReference type="Pfam" id="PF02518">
    <property type="entry name" value="HATPase_c"/>
    <property type="match status" value="1"/>
</dbReference>
<evidence type="ECO:0000256" key="4">
    <source>
        <dbReference type="ARBA" id="ARBA00022679"/>
    </source>
</evidence>
<comment type="catalytic activity">
    <reaction evidence="1">
        <text>ATP + protein L-histidine = ADP + protein N-phospho-L-histidine.</text>
        <dbReference type="EC" id="2.7.13.3"/>
    </reaction>
</comment>
<dbReference type="Pfam" id="PF05227">
    <property type="entry name" value="CHASE3"/>
    <property type="match status" value="1"/>
</dbReference>
<feature type="transmembrane region" description="Helical" evidence="10">
    <location>
        <begin position="13"/>
        <end position="33"/>
    </location>
</feature>
<keyword evidence="10" id="KW-1133">Transmembrane helix</keyword>
<keyword evidence="3" id="KW-0597">Phosphoprotein</keyword>
<dbReference type="SMART" id="SM00387">
    <property type="entry name" value="HATPase_c"/>
    <property type="match status" value="1"/>
</dbReference>
<proteinExistence type="predicted"/>
<evidence type="ECO:0000256" key="2">
    <source>
        <dbReference type="ARBA" id="ARBA00012438"/>
    </source>
</evidence>
<dbReference type="AlphaFoldDB" id="A0A3M6R0B9"/>
<feature type="domain" description="Histidine kinase" evidence="11">
    <location>
        <begin position="260"/>
        <end position="454"/>
    </location>
</feature>
<evidence type="ECO:0000256" key="3">
    <source>
        <dbReference type="ARBA" id="ARBA00022553"/>
    </source>
</evidence>
<dbReference type="Gene3D" id="3.30.565.10">
    <property type="entry name" value="Histidine kinase-like ATPase, C-terminal domain"/>
    <property type="match status" value="1"/>
</dbReference>
<evidence type="ECO:0000256" key="6">
    <source>
        <dbReference type="ARBA" id="ARBA00022777"/>
    </source>
</evidence>
<dbReference type="GO" id="GO:0016020">
    <property type="term" value="C:membrane"/>
    <property type="evidence" value="ECO:0007669"/>
    <property type="project" value="InterPro"/>
</dbReference>
<dbReference type="RefSeq" id="WP_122226777.1">
    <property type="nucleotide sequence ID" value="NZ_SGWR01000001.1"/>
</dbReference>
<evidence type="ECO:0000313" key="13">
    <source>
        <dbReference type="Proteomes" id="UP000278006"/>
    </source>
</evidence>
<keyword evidence="7" id="KW-0067">ATP-binding</keyword>
<evidence type="ECO:0000259" key="11">
    <source>
        <dbReference type="PROSITE" id="PS50109"/>
    </source>
</evidence>
<dbReference type="PROSITE" id="PS50109">
    <property type="entry name" value="HIS_KIN"/>
    <property type="match status" value="1"/>
</dbReference>
<dbReference type="CDD" id="cd16917">
    <property type="entry name" value="HATPase_UhpB-NarQ-NarX-like"/>
    <property type="match status" value="1"/>
</dbReference>
<keyword evidence="10" id="KW-0472">Membrane</keyword>
<evidence type="ECO:0000256" key="9">
    <source>
        <dbReference type="SAM" id="MobiDB-lite"/>
    </source>
</evidence>
<dbReference type="GO" id="GO:0005524">
    <property type="term" value="F:ATP binding"/>
    <property type="evidence" value="ECO:0007669"/>
    <property type="project" value="UniProtKB-KW"/>
</dbReference>
<dbReference type="InterPro" id="IPR005467">
    <property type="entry name" value="His_kinase_dom"/>
</dbReference>
<dbReference type="InterPro" id="IPR007891">
    <property type="entry name" value="CHASE3"/>
</dbReference>
<keyword evidence="8" id="KW-0902">Two-component regulatory system</keyword>
<dbReference type="InterPro" id="IPR003594">
    <property type="entry name" value="HATPase_dom"/>
</dbReference>
<evidence type="ECO:0000256" key="1">
    <source>
        <dbReference type="ARBA" id="ARBA00000085"/>
    </source>
</evidence>
<dbReference type="Proteomes" id="UP000278006">
    <property type="component" value="Unassembled WGS sequence"/>
</dbReference>
<protein>
    <recommendedName>
        <fullName evidence="2">histidine kinase</fullName>
        <ecNumber evidence="2">2.7.13.3</ecNumber>
    </recommendedName>
</protein>
<sequence>MPLPKMAQEREKLLDPAFLLVLALMLAAAFLSINEIAYQGARHAAQQTFAYQDRRADINRLVQALFNAQTHLRGYMLSSQPEHLDLYQQSRQHLRDELGAVSTRLSASDADRATFGKLQEEVIYQMSEMDLSLRLFQQDKPEALQFLLSADRASEPLQSIQAISDNIVQEQGQEMRLGRQTLLRSLLISRIGVAFLSAAALLAFWLYLRQVKARKRIDAQIQQRLMDERDALEKQVRQRTASLSELASYLQQVRENERAHLARELHDELGALLTAAKLDIARLRPRIDMGNAEIKERIAHLSDTLNQVISLKRRIIEDLHPSTLSTLGLNAALEILTQRFTNTTGVGVESNHEVVSIHNADLRLTIYRVIQESLNNIAKYAKASSVQTFLHQYPSHLFVRIRDDGIGFDPDKVGIHSHGLRGMRHRIEAMGGQLRIDTAPGKGCTITATLPMVADLPGASSHPLPPPPVAPIPPSAPEAAS</sequence>
<dbReference type="PANTHER" id="PTHR24421">
    <property type="entry name" value="NITRATE/NITRITE SENSOR PROTEIN NARX-RELATED"/>
    <property type="match status" value="1"/>
</dbReference>
<dbReference type="OrthoDB" id="9782588at2"/>
<dbReference type="SUPFAM" id="SSF55874">
    <property type="entry name" value="ATPase domain of HSP90 chaperone/DNA topoisomerase II/histidine kinase"/>
    <property type="match status" value="1"/>
</dbReference>
<comment type="caution">
    <text evidence="12">The sequence shown here is derived from an EMBL/GenBank/DDBJ whole genome shotgun (WGS) entry which is preliminary data.</text>
</comment>
<reference evidence="12 13" key="1">
    <citation type="submission" date="2018-10" db="EMBL/GenBank/DDBJ databases">
        <title>Draft genome of Cortibacter populi DSM10536.</title>
        <authorList>
            <person name="Bernier A.-M."/>
            <person name="Bernard K."/>
        </authorList>
    </citation>
    <scope>NUCLEOTIDE SEQUENCE [LARGE SCALE GENOMIC DNA]</scope>
    <source>
        <strain evidence="12 13">DSM 105136</strain>
    </source>
</reference>
<evidence type="ECO:0000256" key="5">
    <source>
        <dbReference type="ARBA" id="ARBA00022741"/>
    </source>
</evidence>
<dbReference type="PANTHER" id="PTHR24421:SF10">
    <property type="entry name" value="NITRATE_NITRITE SENSOR PROTEIN NARQ"/>
    <property type="match status" value="1"/>
</dbReference>
<dbReference type="EC" id="2.7.13.3" evidence="2"/>
<evidence type="ECO:0000256" key="10">
    <source>
        <dbReference type="SAM" id="Phobius"/>
    </source>
</evidence>
<dbReference type="GO" id="GO:0000155">
    <property type="term" value="F:phosphorelay sensor kinase activity"/>
    <property type="evidence" value="ECO:0007669"/>
    <property type="project" value="InterPro"/>
</dbReference>
<feature type="transmembrane region" description="Helical" evidence="10">
    <location>
        <begin position="185"/>
        <end position="208"/>
    </location>
</feature>
<keyword evidence="13" id="KW-1185">Reference proteome</keyword>
<dbReference type="InterPro" id="IPR036890">
    <property type="entry name" value="HATPase_C_sf"/>
</dbReference>
<feature type="compositionally biased region" description="Pro residues" evidence="9">
    <location>
        <begin position="463"/>
        <end position="481"/>
    </location>
</feature>